<evidence type="ECO:0000259" key="3">
    <source>
        <dbReference type="Pfam" id="PF08338"/>
    </source>
</evidence>
<dbReference type="NCBIfam" id="TIGR01777">
    <property type="entry name" value="yfcH"/>
    <property type="match status" value="1"/>
</dbReference>
<dbReference type="InterPro" id="IPR010099">
    <property type="entry name" value="SDR39U1"/>
</dbReference>
<evidence type="ECO:0000256" key="1">
    <source>
        <dbReference type="ARBA" id="ARBA00009353"/>
    </source>
</evidence>
<dbReference type="InterPro" id="IPR001509">
    <property type="entry name" value="Epimerase_deHydtase"/>
</dbReference>
<dbReference type="InterPro" id="IPR036291">
    <property type="entry name" value="NAD(P)-bd_dom_sf"/>
</dbReference>
<evidence type="ECO:0000259" key="2">
    <source>
        <dbReference type="Pfam" id="PF01370"/>
    </source>
</evidence>
<dbReference type="InterPro" id="IPR013549">
    <property type="entry name" value="DUF1731"/>
</dbReference>
<sequence length="302" mass="31820">MKIAVAGASGLIGGALVPALRAEGHEVLQLVRRTPRTVDEHRWDPQHRRIDPTVLSDVDAVINLAGAPIRPRPWTRGYRHELVNSRLDATATISQALAAAATADPSRPRVLLNASGIGYYGDTGPGEIREDAPPGEDFLAQLCVRWEAATAAAADAGVRVVLLRTGLVLGPGAMLVKVLGLVFRLGLGGRLGSGKQYWPWIALDDEIGAMRHLLTADVSGPVNLTAPGPVTNAEFTRVLGKVLHRPTPLPVPAFAVSTGLGEFGRASVIGGQQAVPAKLLESGYVFTGTDLEATLRKALGRS</sequence>
<dbReference type="Gene3D" id="3.40.50.720">
    <property type="entry name" value="NAD(P)-binding Rossmann-like Domain"/>
    <property type="match status" value="1"/>
</dbReference>
<organism evidence="4 5">
    <name type="scientific">Blastococcus aurantiacus</name>
    <dbReference type="NCBI Taxonomy" id="1550231"/>
    <lineage>
        <taxon>Bacteria</taxon>
        <taxon>Bacillati</taxon>
        <taxon>Actinomycetota</taxon>
        <taxon>Actinomycetes</taxon>
        <taxon>Geodermatophilales</taxon>
        <taxon>Geodermatophilaceae</taxon>
        <taxon>Blastococcus</taxon>
    </lineage>
</organism>
<dbReference type="STRING" id="1550231.SAMN05660662_2528"/>
<dbReference type="Pfam" id="PF01370">
    <property type="entry name" value="Epimerase"/>
    <property type="match status" value="1"/>
</dbReference>
<dbReference type="SUPFAM" id="SSF51735">
    <property type="entry name" value="NAD(P)-binding Rossmann-fold domains"/>
    <property type="match status" value="1"/>
</dbReference>
<dbReference type="AlphaFoldDB" id="A0A1G7LVA9"/>
<dbReference type="PANTHER" id="PTHR11092:SF0">
    <property type="entry name" value="EPIMERASE FAMILY PROTEIN SDR39U1"/>
    <property type="match status" value="1"/>
</dbReference>
<reference evidence="5" key="1">
    <citation type="submission" date="2016-10" db="EMBL/GenBank/DDBJ databases">
        <authorList>
            <person name="Varghese N."/>
            <person name="Submissions S."/>
        </authorList>
    </citation>
    <scope>NUCLEOTIDE SEQUENCE [LARGE SCALE GENOMIC DNA]</scope>
    <source>
        <strain evidence="5">DSM 44268</strain>
    </source>
</reference>
<evidence type="ECO:0008006" key="6">
    <source>
        <dbReference type="Google" id="ProtNLM"/>
    </source>
</evidence>
<dbReference type="EMBL" id="FNBT01000004">
    <property type="protein sequence ID" value="SDF53314.1"/>
    <property type="molecule type" value="Genomic_DNA"/>
</dbReference>
<accession>A0A1G7LVA9</accession>
<feature type="domain" description="NAD-dependent epimerase/dehydratase" evidence="2">
    <location>
        <begin position="3"/>
        <end position="220"/>
    </location>
</feature>
<gene>
    <name evidence="4" type="ORF">SAMN05660662_2528</name>
</gene>
<name>A0A1G7LVA9_9ACTN</name>
<dbReference type="PANTHER" id="PTHR11092">
    <property type="entry name" value="SUGAR NUCLEOTIDE EPIMERASE RELATED"/>
    <property type="match status" value="1"/>
</dbReference>
<comment type="similarity">
    <text evidence="1">Belongs to the NAD(P)-dependent epimerase/dehydratase family. SDR39U1 subfamily.</text>
</comment>
<dbReference type="Proteomes" id="UP000199406">
    <property type="component" value="Unassembled WGS sequence"/>
</dbReference>
<dbReference type="Pfam" id="PF08338">
    <property type="entry name" value="DUF1731"/>
    <property type="match status" value="1"/>
</dbReference>
<protein>
    <recommendedName>
        <fullName evidence="6">TIGR01777 family protein</fullName>
    </recommendedName>
</protein>
<keyword evidence="5" id="KW-1185">Reference proteome</keyword>
<evidence type="ECO:0000313" key="5">
    <source>
        <dbReference type="Proteomes" id="UP000199406"/>
    </source>
</evidence>
<evidence type="ECO:0000313" key="4">
    <source>
        <dbReference type="EMBL" id="SDF53314.1"/>
    </source>
</evidence>
<dbReference type="OrthoDB" id="9801773at2"/>
<feature type="domain" description="DUF1731" evidence="3">
    <location>
        <begin position="251"/>
        <end position="297"/>
    </location>
</feature>
<proteinExistence type="inferred from homology"/>
<dbReference type="RefSeq" id="WP_091766830.1">
    <property type="nucleotide sequence ID" value="NZ_FNBT01000004.1"/>
</dbReference>